<protein>
    <submittedName>
        <fullName evidence="1">Uncharacterized protein</fullName>
    </submittedName>
</protein>
<proteinExistence type="predicted"/>
<dbReference type="AlphaFoldDB" id="A0A8T2TY72"/>
<organism evidence="1 2">
    <name type="scientific">Ceratopteris richardii</name>
    <name type="common">Triangle waterfern</name>
    <dbReference type="NCBI Taxonomy" id="49495"/>
    <lineage>
        <taxon>Eukaryota</taxon>
        <taxon>Viridiplantae</taxon>
        <taxon>Streptophyta</taxon>
        <taxon>Embryophyta</taxon>
        <taxon>Tracheophyta</taxon>
        <taxon>Polypodiopsida</taxon>
        <taxon>Polypodiidae</taxon>
        <taxon>Polypodiales</taxon>
        <taxon>Pteridineae</taxon>
        <taxon>Pteridaceae</taxon>
        <taxon>Parkerioideae</taxon>
        <taxon>Ceratopteris</taxon>
    </lineage>
</organism>
<dbReference type="EMBL" id="CM035416">
    <property type="protein sequence ID" value="KAH7425419.1"/>
    <property type="molecule type" value="Genomic_DNA"/>
</dbReference>
<accession>A0A8T2TY72</accession>
<gene>
    <name evidence="1" type="ORF">KP509_11G053100</name>
</gene>
<comment type="caution">
    <text evidence="1">The sequence shown here is derived from an EMBL/GenBank/DDBJ whole genome shotgun (WGS) entry which is preliminary data.</text>
</comment>
<name>A0A8T2TY72_CERRI</name>
<sequence>MIFFRLTSLVVDTDGKWPLTDKMLVKRWIHCRERRPDAMPKTE</sequence>
<dbReference type="Proteomes" id="UP000825935">
    <property type="component" value="Chromosome 11"/>
</dbReference>
<evidence type="ECO:0000313" key="2">
    <source>
        <dbReference type="Proteomes" id="UP000825935"/>
    </source>
</evidence>
<evidence type="ECO:0000313" key="1">
    <source>
        <dbReference type="EMBL" id="KAH7425419.1"/>
    </source>
</evidence>
<keyword evidence="2" id="KW-1185">Reference proteome</keyword>
<reference evidence="1" key="1">
    <citation type="submission" date="2021-08" db="EMBL/GenBank/DDBJ databases">
        <title>WGS assembly of Ceratopteris richardii.</title>
        <authorList>
            <person name="Marchant D.B."/>
            <person name="Chen G."/>
            <person name="Jenkins J."/>
            <person name="Shu S."/>
            <person name="Leebens-Mack J."/>
            <person name="Grimwood J."/>
            <person name="Schmutz J."/>
            <person name="Soltis P."/>
            <person name="Soltis D."/>
            <person name="Chen Z.-H."/>
        </authorList>
    </citation>
    <scope>NUCLEOTIDE SEQUENCE</scope>
    <source>
        <strain evidence="1">Whitten #5841</strain>
        <tissue evidence="1">Leaf</tissue>
    </source>
</reference>